<protein>
    <recommendedName>
        <fullName evidence="4">Bypass of forespore C C-terminal domain-containing protein</fullName>
    </recommendedName>
</protein>
<proteinExistence type="predicted"/>
<accession>A0ABT1Y8K0</accession>
<dbReference type="RefSeq" id="WP_089611490.1">
    <property type="nucleotide sequence ID" value="NZ_CP022121.1"/>
</dbReference>
<keyword evidence="1" id="KW-0732">Signal</keyword>
<organism evidence="2 3">
    <name type="scientific">Dehalobacterium formicoaceticum</name>
    <dbReference type="NCBI Taxonomy" id="51515"/>
    <lineage>
        <taxon>Bacteria</taxon>
        <taxon>Bacillati</taxon>
        <taxon>Bacillota</taxon>
        <taxon>Clostridia</taxon>
        <taxon>Eubacteriales</taxon>
        <taxon>Peptococcaceae</taxon>
        <taxon>Dehalobacterium</taxon>
    </lineage>
</organism>
<dbReference type="Proteomes" id="UP001524944">
    <property type="component" value="Unassembled WGS sequence"/>
</dbReference>
<dbReference type="EMBL" id="JANPWE010000011">
    <property type="protein sequence ID" value="MCR6546811.1"/>
    <property type="molecule type" value="Genomic_DNA"/>
</dbReference>
<evidence type="ECO:0008006" key="4">
    <source>
        <dbReference type="Google" id="ProtNLM"/>
    </source>
</evidence>
<feature type="signal peptide" evidence="1">
    <location>
        <begin position="1"/>
        <end position="28"/>
    </location>
</feature>
<keyword evidence="3" id="KW-1185">Reference proteome</keyword>
<evidence type="ECO:0000256" key="1">
    <source>
        <dbReference type="SAM" id="SignalP"/>
    </source>
</evidence>
<name>A0ABT1Y8K0_9FIRM</name>
<sequence length="191" mass="21710">MAFKHIKRMVGFCALAFVVSFAASFLFADHTFWHNESKKPLYGNSLRDNQTQTVGMIPENATIKEEIYYTQCQHLIQKEIIAGEAYPGMDEDALRAAGWALYHNNDREITIFKNIDGLCPKDEHKRHLGAVGEYVAVLKGPVGVTGELVEVLDIRIDRLPQEWQTKVKEGTLNFSSEQELLEAMDSIDEYE</sequence>
<evidence type="ECO:0000313" key="3">
    <source>
        <dbReference type="Proteomes" id="UP001524944"/>
    </source>
</evidence>
<gene>
    <name evidence="2" type="ORF">NVS47_15045</name>
</gene>
<feature type="chain" id="PRO_5045248748" description="Bypass of forespore C C-terminal domain-containing protein" evidence="1">
    <location>
        <begin position="29"/>
        <end position="191"/>
    </location>
</feature>
<comment type="caution">
    <text evidence="2">The sequence shown here is derived from an EMBL/GenBank/DDBJ whole genome shotgun (WGS) entry which is preliminary data.</text>
</comment>
<reference evidence="2 3" key="1">
    <citation type="submission" date="2022-08" db="EMBL/GenBank/DDBJ databases">
        <title>Proteogenomics of the novel Dehalobacterium formicoaceticum strain EZ94 highlights a key role of methyltransferases during anaerobic dichloromethane degradation.</title>
        <authorList>
            <person name="Wasmund K."/>
        </authorList>
    </citation>
    <scope>NUCLEOTIDE SEQUENCE [LARGE SCALE GENOMIC DNA]</scope>
    <source>
        <strain evidence="2 3">EZ94</strain>
    </source>
</reference>
<evidence type="ECO:0000313" key="2">
    <source>
        <dbReference type="EMBL" id="MCR6546811.1"/>
    </source>
</evidence>